<dbReference type="GO" id="GO:0047429">
    <property type="term" value="F:nucleoside triphosphate diphosphatase activity"/>
    <property type="evidence" value="ECO:0007669"/>
    <property type="project" value="InterPro"/>
</dbReference>
<keyword evidence="3" id="KW-1185">Reference proteome</keyword>
<dbReference type="Proteomes" id="UP000030647">
    <property type="component" value="Unassembled WGS sequence"/>
</dbReference>
<dbReference type="OrthoDB" id="3694202at2"/>
<dbReference type="PANTHER" id="PTHR42702:SF1">
    <property type="entry name" value="REGULATORY PROTEIN FOR BETA-LACTAMASE"/>
    <property type="match status" value="1"/>
</dbReference>
<dbReference type="STRING" id="1231336.L248_0778"/>
<dbReference type="SUPFAM" id="SSF101386">
    <property type="entry name" value="all-alpha NTP pyrophosphatases"/>
    <property type="match status" value="1"/>
</dbReference>
<reference evidence="3" key="1">
    <citation type="journal article" date="2013" name="Genome Announc.">
        <title>Whole-Genome Sequencing of Lactobacillus shenzhenensis Strain LY-73T.</title>
        <authorList>
            <person name="Lin Z."/>
            <person name="Liu Z."/>
            <person name="Yang R."/>
            <person name="Zou Y."/>
            <person name="Wan D."/>
            <person name="Chen J."/>
            <person name="Guo M."/>
            <person name="Zhao J."/>
            <person name="Fang C."/>
            <person name="Yang R."/>
            <person name="Liu F."/>
        </authorList>
    </citation>
    <scope>NUCLEOTIDE SEQUENCE [LARGE SCALE GENOMIC DNA]</scope>
    <source>
        <strain evidence="3">LY-73</strain>
    </source>
</reference>
<organism evidence="2 3">
    <name type="scientific">Schleiferilactobacillus shenzhenensis LY-73</name>
    <dbReference type="NCBI Taxonomy" id="1231336"/>
    <lineage>
        <taxon>Bacteria</taxon>
        <taxon>Bacillati</taxon>
        <taxon>Bacillota</taxon>
        <taxon>Bacilli</taxon>
        <taxon>Lactobacillales</taxon>
        <taxon>Lactobacillaceae</taxon>
        <taxon>Schleiferilactobacillus</taxon>
    </lineage>
</organism>
<proteinExistence type="predicted"/>
<protein>
    <recommendedName>
        <fullName evidence="1">NTP pyrophosphohydrolase MazG-like domain-containing protein</fullName>
    </recommendedName>
</protein>
<dbReference type="eggNOG" id="COG1694">
    <property type="taxonomic scope" value="Bacteria"/>
</dbReference>
<sequence length="102" mass="11607">MKLDITALQKEVYANKVAHHFNTTDTNFELLLMHGEMTELFHAILNKDQTNVQEEMADVAIYLLGLAEIMHVDLGQAIVDKLAIDEQRVYTADGRKHLKGQE</sequence>
<dbReference type="RefSeq" id="WP_022530110.1">
    <property type="nucleotide sequence ID" value="NZ_KI271595.1"/>
</dbReference>
<dbReference type="EMBL" id="KI271595">
    <property type="protein sequence ID" value="ERL64594.1"/>
    <property type="molecule type" value="Genomic_DNA"/>
</dbReference>
<evidence type="ECO:0000313" key="3">
    <source>
        <dbReference type="Proteomes" id="UP000030647"/>
    </source>
</evidence>
<feature type="domain" description="NTP pyrophosphohydrolase MazG-like" evidence="1">
    <location>
        <begin position="33"/>
        <end position="81"/>
    </location>
</feature>
<accession>U4TK66</accession>
<dbReference type="AlphaFoldDB" id="U4TK66"/>
<name>U4TK66_9LACO</name>
<dbReference type="PANTHER" id="PTHR42702">
    <property type="entry name" value="NUCLEOTIDE PYROPHOSPHOHYDROLASE"/>
    <property type="match status" value="1"/>
</dbReference>
<dbReference type="Gene3D" id="1.10.287.1080">
    <property type="entry name" value="MazG-like"/>
    <property type="match status" value="1"/>
</dbReference>
<gene>
    <name evidence="2" type="ORF">L248_0778</name>
</gene>
<evidence type="ECO:0000313" key="2">
    <source>
        <dbReference type="EMBL" id="ERL64594.1"/>
    </source>
</evidence>
<dbReference type="HOGENOM" id="CLU_179240_0_0_9"/>
<dbReference type="InterPro" id="IPR004518">
    <property type="entry name" value="MazG-like_dom"/>
</dbReference>
<dbReference type="Pfam" id="PF03819">
    <property type="entry name" value="MazG"/>
    <property type="match status" value="1"/>
</dbReference>
<evidence type="ECO:0000259" key="1">
    <source>
        <dbReference type="Pfam" id="PF03819"/>
    </source>
</evidence>
<dbReference type="GO" id="GO:0009143">
    <property type="term" value="P:nucleoside triphosphate catabolic process"/>
    <property type="evidence" value="ECO:0007669"/>
    <property type="project" value="InterPro"/>
</dbReference>